<gene>
    <name evidence="2" type="primary">WBGene00093461</name>
</gene>
<reference evidence="2" key="2">
    <citation type="submission" date="2022-06" db="UniProtKB">
        <authorList>
            <consortium name="EnsemblMetazoa"/>
        </authorList>
    </citation>
    <scope>IDENTIFICATION</scope>
    <source>
        <strain evidence="2">PS312</strain>
    </source>
</reference>
<feature type="region of interest" description="Disordered" evidence="1">
    <location>
        <begin position="43"/>
        <end position="70"/>
    </location>
</feature>
<dbReference type="Proteomes" id="UP000005239">
    <property type="component" value="Unassembled WGS sequence"/>
</dbReference>
<proteinExistence type="predicted"/>
<evidence type="ECO:0000313" key="3">
    <source>
        <dbReference type="Proteomes" id="UP000005239"/>
    </source>
</evidence>
<protein>
    <submittedName>
        <fullName evidence="2">Uncharacterized protein</fullName>
    </submittedName>
</protein>
<dbReference type="EnsemblMetazoa" id="PPA03907.1">
    <property type="protein sequence ID" value="PPA03907.1"/>
    <property type="gene ID" value="WBGene00093461"/>
</dbReference>
<evidence type="ECO:0000313" key="2">
    <source>
        <dbReference type="EnsemblMetazoa" id="PPA03907.1"/>
    </source>
</evidence>
<accession>A0A8R1U5E6</accession>
<reference evidence="3" key="1">
    <citation type="journal article" date="2008" name="Nat. Genet.">
        <title>The Pristionchus pacificus genome provides a unique perspective on nematode lifestyle and parasitism.</title>
        <authorList>
            <person name="Dieterich C."/>
            <person name="Clifton S.W."/>
            <person name="Schuster L.N."/>
            <person name="Chinwalla A."/>
            <person name="Delehaunty K."/>
            <person name="Dinkelacker I."/>
            <person name="Fulton L."/>
            <person name="Fulton R."/>
            <person name="Godfrey J."/>
            <person name="Minx P."/>
            <person name="Mitreva M."/>
            <person name="Roeseler W."/>
            <person name="Tian H."/>
            <person name="Witte H."/>
            <person name="Yang S.P."/>
            <person name="Wilson R.K."/>
            <person name="Sommer R.J."/>
        </authorList>
    </citation>
    <scope>NUCLEOTIDE SEQUENCE [LARGE SCALE GENOMIC DNA]</scope>
    <source>
        <strain evidence="3">PS312</strain>
    </source>
</reference>
<evidence type="ECO:0000256" key="1">
    <source>
        <dbReference type="SAM" id="MobiDB-lite"/>
    </source>
</evidence>
<name>A0A454XS47_PRIPA</name>
<accession>A0A454XS47</accession>
<feature type="compositionally biased region" description="Low complexity" evidence="1">
    <location>
        <begin position="49"/>
        <end position="67"/>
    </location>
</feature>
<sequence length="84" mass="8909">MSEIRAFSEMTDAEVDAMSKEECQHAIRTIRDFLIAASTNLPSVDDCLPSTSSSTPSSDAAASPEPAQDTLIFVTPAAALPNHK</sequence>
<keyword evidence="3" id="KW-1185">Reference proteome</keyword>
<organism evidence="2 3">
    <name type="scientific">Pristionchus pacificus</name>
    <name type="common">Parasitic nematode worm</name>
    <dbReference type="NCBI Taxonomy" id="54126"/>
    <lineage>
        <taxon>Eukaryota</taxon>
        <taxon>Metazoa</taxon>
        <taxon>Ecdysozoa</taxon>
        <taxon>Nematoda</taxon>
        <taxon>Chromadorea</taxon>
        <taxon>Rhabditida</taxon>
        <taxon>Rhabditina</taxon>
        <taxon>Diplogasteromorpha</taxon>
        <taxon>Diplogasteroidea</taxon>
        <taxon>Neodiplogasteridae</taxon>
        <taxon>Pristionchus</taxon>
    </lineage>
</organism>
<dbReference type="AlphaFoldDB" id="A0A454XS47"/>